<keyword evidence="2" id="KW-1185">Reference proteome</keyword>
<evidence type="ECO:0000313" key="2">
    <source>
        <dbReference type="Proteomes" id="UP000214646"/>
    </source>
</evidence>
<dbReference type="EMBL" id="NIDE01000004">
    <property type="protein sequence ID" value="OWK42938.1"/>
    <property type="molecule type" value="Genomic_DNA"/>
</dbReference>
<accession>A0A225DWQ9</accession>
<reference evidence="2" key="1">
    <citation type="submission" date="2017-06" db="EMBL/GenBank/DDBJ databases">
        <title>Genome analysis of Fimbriiglobus ruber SP5, the first member of the order Planctomycetales with confirmed chitinolytic capability.</title>
        <authorList>
            <person name="Ravin N.V."/>
            <person name="Rakitin A.L."/>
            <person name="Ivanova A.A."/>
            <person name="Beletsky A.V."/>
            <person name="Kulichevskaya I.S."/>
            <person name="Mardanov A.V."/>
            <person name="Dedysh S.N."/>
        </authorList>
    </citation>
    <scope>NUCLEOTIDE SEQUENCE [LARGE SCALE GENOMIC DNA]</scope>
    <source>
        <strain evidence="2">SP5</strain>
    </source>
</reference>
<organism evidence="1 2">
    <name type="scientific">Fimbriiglobus ruber</name>
    <dbReference type="NCBI Taxonomy" id="1908690"/>
    <lineage>
        <taxon>Bacteria</taxon>
        <taxon>Pseudomonadati</taxon>
        <taxon>Planctomycetota</taxon>
        <taxon>Planctomycetia</taxon>
        <taxon>Gemmatales</taxon>
        <taxon>Gemmataceae</taxon>
        <taxon>Fimbriiglobus</taxon>
    </lineage>
</organism>
<comment type="caution">
    <text evidence="1">The sequence shown here is derived from an EMBL/GenBank/DDBJ whole genome shotgun (WGS) entry which is preliminary data.</text>
</comment>
<gene>
    <name evidence="1" type="ORF">FRUB_02537</name>
</gene>
<sequence>MIRSSTGKSRTGIRQAPEHVDKLRIDFLRKIKSVLIK</sequence>
<protein>
    <submittedName>
        <fullName evidence="1">Uncharacterized protein</fullName>
    </submittedName>
</protein>
<dbReference type="AlphaFoldDB" id="A0A225DWQ9"/>
<evidence type="ECO:0000313" key="1">
    <source>
        <dbReference type="EMBL" id="OWK42938.1"/>
    </source>
</evidence>
<dbReference type="Proteomes" id="UP000214646">
    <property type="component" value="Unassembled WGS sequence"/>
</dbReference>
<proteinExistence type="predicted"/>
<name>A0A225DWQ9_9BACT</name>